<dbReference type="EMBL" id="WMFL01000058">
    <property type="protein sequence ID" value="NJI02104.1"/>
    <property type="molecule type" value="Genomic_DNA"/>
</dbReference>
<protein>
    <submittedName>
        <fullName evidence="2">EamA-like transporter family protein</fullName>
    </submittedName>
</protein>
<keyword evidence="1" id="KW-1133">Transmembrane helix</keyword>
<dbReference type="OrthoDB" id="7864805at2"/>
<dbReference type="Pfam" id="PF04657">
    <property type="entry name" value="DMT_YdcZ"/>
    <property type="match status" value="2"/>
</dbReference>
<proteinExistence type="predicted"/>
<name>A0A2T4MLL0_9STAP</name>
<gene>
    <name evidence="3" type="ORF">B9M88_07535</name>
    <name evidence="2" type="ORF">GLV84_04425</name>
</gene>
<sequence length="308" mass="34265">MIFVLMLLTLLAGTVIPIQTSINTRLRQYTQSAFYASTVSFFTGTCVLAIIIILSQPQYFSLNIFNSYTLDYRWIIGGLMGVIFLTGNLLLLPRIGASLTVITTLSGQMMMGVIIDTFGLFQMPVQTITVLKIVGFFILILGILLMNYQPKSAVDTRQKNVIWMLIGIMFGFAPPIQTAVNSSLGQLTHSSLFAAFVSFLVGTFTLMLLTLIVHRRFKIITHHDTYGPLRIWHFIGGPLGVLFVTTNIIVAPLLGITITLIIVMLGQIVMGLCIDHFGWMGMTKRSIDRQRLLGLLCIITAIILIQFH</sequence>
<feature type="transmembrane region" description="Helical" evidence="1">
    <location>
        <begin position="160"/>
        <end position="180"/>
    </location>
</feature>
<dbReference type="AlphaFoldDB" id="A0A2T4MLL0"/>
<dbReference type="PANTHER" id="PTHR34821:SF2">
    <property type="entry name" value="INNER MEMBRANE PROTEIN YDCZ"/>
    <property type="match status" value="1"/>
</dbReference>
<dbReference type="Proteomes" id="UP000646308">
    <property type="component" value="Unassembled WGS sequence"/>
</dbReference>
<feature type="transmembrane region" description="Helical" evidence="1">
    <location>
        <begin position="74"/>
        <end position="92"/>
    </location>
</feature>
<organism evidence="2 5">
    <name type="scientific">Staphylococcus agnetis</name>
    <dbReference type="NCBI Taxonomy" id="985762"/>
    <lineage>
        <taxon>Bacteria</taxon>
        <taxon>Bacillati</taxon>
        <taxon>Bacillota</taxon>
        <taxon>Bacilli</taxon>
        <taxon>Bacillales</taxon>
        <taxon>Staphylococcaceae</taxon>
        <taxon>Staphylococcus</taxon>
    </lineage>
</organism>
<dbReference type="GO" id="GO:0005886">
    <property type="term" value="C:plasma membrane"/>
    <property type="evidence" value="ECO:0007669"/>
    <property type="project" value="TreeGrafter"/>
</dbReference>
<evidence type="ECO:0000313" key="3">
    <source>
        <dbReference type="EMBL" id="OTW30891.1"/>
    </source>
</evidence>
<evidence type="ECO:0000313" key="5">
    <source>
        <dbReference type="Proteomes" id="UP000646308"/>
    </source>
</evidence>
<dbReference type="InterPro" id="IPR006750">
    <property type="entry name" value="YdcZ"/>
</dbReference>
<feature type="transmembrane region" description="Helical" evidence="1">
    <location>
        <begin position="33"/>
        <end position="54"/>
    </location>
</feature>
<evidence type="ECO:0000256" key="1">
    <source>
        <dbReference type="SAM" id="Phobius"/>
    </source>
</evidence>
<feature type="transmembrane region" description="Helical" evidence="1">
    <location>
        <begin position="234"/>
        <end position="254"/>
    </location>
</feature>
<feature type="transmembrane region" description="Helical" evidence="1">
    <location>
        <begin position="192"/>
        <end position="213"/>
    </location>
</feature>
<feature type="transmembrane region" description="Helical" evidence="1">
    <location>
        <begin position="260"/>
        <end position="279"/>
    </location>
</feature>
<evidence type="ECO:0000313" key="2">
    <source>
        <dbReference type="EMBL" id="NJI02104.1"/>
    </source>
</evidence>
<reference evidence="2" key="2">
    <citation type="submission" date="2019-11" db="EMBL/GenBank/DDBJ databases">
        <title>Whole genome comparisons of Staphylococcus agnetis isolates from cattle and chickens.</title>
        <authorList>
            <person name="Rhoads D."/>
            <person name="Shwani A."/>
            <person name="Adkins P."/>
            <person name="Calcutt M."/>
            <person name="Middleton J."/>
        </authorList>
    </citation>
    <scope>NUCLEOTIDE SEQUENCE</scope>
    <source>
        <strain evidence="2">1387</strain>
    </source>
</reference>
<feature type="transmembrane region" description="Helical" evidence="1">
    <location>
        <begin position="128"/>
        <end position="148"/>
    </location>
</feature>
<dbReference type="Proteomes" id="UP000195208">
    <property type="component" value="Unassembled WGS sequence"/>
</dbReference>
<accession>A0A2T4MLL0</accession>
<feature type="transmembrane region" description="Helical" evidence="1">
    <location>
        <begin position="291"/>
        <end position="307"/>
    </location>
</feature>
<keyword evidence="1" id="KW-0812">Transmembrane</keyword>
<comment type="caution">
    <text evidence="2">The sequence shown here is derived from an EMBL/GenBank/DDBJ whole genome shotgun (WGS) entry which is preliminary data.</text>
</comment>
<dbReference type="EMBL" id="NEFX01000014">
    <property type="protein sequence ID" value="OTW30891.1"/>
    <property type="molecule type" value="Genomic_DNA"/>
</dbReference>
<keyword evidence="1" id="KW-0472">Membrane</keyword>
<reference evidence="3 4" key="1">
    <citation type="submission" date="2017-04" db="EMBL/GenBank/DDBJ databases">
        <title>Staphylococcus agnetis, a potential pathogen in the broiler production.</title>
        <authorList>
            <person name="Poulsen L."/>
        </authorList>
    </citation>
    <scope>NUCLEOTIDE SEQUENCE [LARGE SCALE GENOMIC DNA]</scope>
    <source>
        <strain evidence="3 4">723_310714_2_2_spleen</strain>
    </source>
</reference>
<dbReference type="PANTHER" id="PTHR34821">
    <property type="entry name" value="INNER MEMBRANE PROTEIN YDCZ"/>
    <property type="match status" value="1"/>
</dbReference>
<evidence type="ECO:0000313" key="4">
    <source>
        <dbReference type="Proteomes" id="UP000195208"/>
    </source>
</evidence>
<keyword evidence="4" id="KW-1185">Reference proteome</keyword>
<dbReference type="KEGG" id="sagq:EP23_11560"/>